<reference evidence="2" key="1">
    <citation type="submission" date="2018-05" db="EMBL/GenBank/DDBJ databases">
        <title>Draft genome of Mucuna pruriens seed.</title>
        <authorList>
            <person name="Nnadi N.E."/>
            <person name="Vos R."/>
            <person name="Hasami M.H."/>
            <person name="Devisetty U.K."/>
            <person name="Aguiy J.C."/>
        </authorList>
    </citation>
    <scope>NUCLEOTIDE SEQUENCE [LARGE SCALE GENOMIC DNA]</scope>
    <source>
        <strain evidence="2">JCA_2017</strain>
    </source>
</reference>
<dbReference type="EMBL" id="QJKJ01005656">
    <property type="protein sequence ID" value="RDX89481.1"/>
    <property type="molecule type" value="Genomic_DNA"/>
</dbReference>
<dbReference type="Proteomes" id="UP000257109">
    <property type="component" value="Unassembled WGS sequence"/>
</dbReference>
<evidence type="ECO:0000313" key="2">
    <source>
        <dbReference type="EMBL" id="RDX89481.1"/>
    </source>
</evidence>
<evidence type="ECO:0000313" key="3">
    <source>
        <dbReference type="Proteomes" id="UP000257109"/>
    </source>
</evidence>
<gene>
    <name evidence="2" type="ORF">CR513_28785</name>
</gene>
<dbReference type="PANTHER" id="PTHR33696:SF3">
    <property type="entry name" value="FLZ-TYPE DOMAIN-CONTAINING PROTEIN"/>
    <property type="match status" value="1"/>
</dbReference>
<keyword evidence="3" id="KW-1185">Reference proteome</keyword>
<feature type="compositionally biased region" description="Polar residues" evidence="1">
    <location>
        <begin position="55"/>
        <end position="64"/>
    </location>
</feature>
<feature type="non-terminal residue" evidence="2">
    <location>
        <position position="1"/>
    </location>
</feature>
<feature type="region of interest" description="Disordered" evidence="1">
    <location>
        <begin position="55"/>
        <end position="84"/>
    </location>
</feature>
<organism evidence="2 3">
    <name type="scientific">Mucuna pruriens</name>
    <name type="common">Velvet bean</name>
    <name type="synonym">Dolichos pruriens</name>
    <dbReference type="NCBI Taxonomy" id="157652"/>
    <lineage>
        <taxon>Eukaryota</taxon>
        <taxon>Viridiplantae</taxon>
        <taxon>Streptophyta</taxon>
        <taxon>Embryophyta</taxon>
        <taxon>Tracheophyta</taxon>
        <taxon>Spermatophyta</taxon>
        <taxon>Magnoliopsida</taxon>
        <taxon>eudicotyledons</taxon>
        <taxon>Gunneridae</taxon>
        <taxon>Pentapetalae</taxon>
        <taxon>rosids</taxon>
        <taxon>fabids</taxon>
        <taxon>Fabales</taxon>
        <taxon>Fabaceae</taxon>
        <taxon>Papilionoideae</taxon>
        <taxon>50 kb inversion clade</taxon>
        <taxon>NPAAA clade</taxon>
        <taxon>indigoferoid/millettioid clade</taxon>
        <taxon>Phaseoleae</taxon>
        <taxon>Mucuna</taxon>
    </lineage>
</organism>
<dbReference type="AlphaFoldDB" id="A0A371GG12"/>
<sequence>MLQGINNSISMEHTNYNNNNIISNTYSSNDTHCEEGSTVNVPFSWEHKPGLAKVTNGQNGTSLVLQPPPCSSSSSGSGTDQRHKVEDTQILRAVQTSLRITSFRMETPKEEDPFVEAYKKCTQSPFIHQQDNRLQKNNGSWPTIRKYMHIFSCKHSDDMSQPRDHSARKITFSWEKKPGVSKVTSTSTHGETLIPKEQELLAKLPPPPCTPEEASYKNHVHDFQIPLPPCAFQPPFYRTSSKRGLWVQDKDPFLAAFKECTKNQKSAKVNKKLIKDGIESRVRKSMSFFTCTRSCTVHDNSLVRISHLDKD</sequence>
<dbReference type="OrthoDB" id="745459at2759"/>
<evidence type="ECO:0000256" key="1">
    <source>
        <dbReference type="SAM" id="MobiDB-lite"/>
    </source>
</evidence>
<name>A0A371GG12_MUCPR</name>
<comment type="caution">
    <text evidence="2">The sequence shown here is derived from an EMBL/GenBank/DDBJ whole genome shotgun (WGS) entry which is preliminary data.</text>
</comment>
<dbReference type="PANTHER" id="PTHR33696">
    <property type="entry name" value="T22J18.15-RELATED"/>
    <property type="match status" value="1"/>
</dbReference>
<protein>
    <submittedName>
        <fullName evidence="2">Uncharacterized protein</fullName>
    </submittedName>
</protein>
<proteinExistence type="predicted"/>
<accession>A0A371GG12</accession>